<name>A0A6J6P5U7_9ZZZZ</name>
<dbReference type="AlphaFoldDB" id="A0A6J6P5U7"/>
<accession>A0A6J6P5U7</accession>
<protein>
    <submittedName>
        <fullName evidence="1">Unannotated protein</fullName>
    </submittedName>
</protein>
<sequence>MQRFWTNGTSSIGSSTPKSPRATIIASNAATISSRFATACGFSIFAITGIRTPAKSIIWCTRFISAASRTNESAIKSAPIPIAHFKSSSSFSESAGTDTAAPGKFKPLLLLTVPPSKTIVSILGAFTEVTSKATRPSSINIRSPTLQSPGNPKYVVEEIFSSPSITSVVIVNFAPLIIS</sequence>
<gene>
    <name evidence="1" type="ORF">UFOPK2360_01325</name>
</gene>
<proteinExistence type="predicted"/>
<dbReference type="EMBL" id="CAEZXH010000120">
    <property type="protein sequence ID" value="CAB4694721.1"/>
    <property type="molecule type" value="Genomic_DNA"/>
</dbReference>
<evidence type="ECO:0000313" key="1">
    <source>
        <dbReference type="EMBL" id="CAB4694721.1"/>
    </source>
</evidence>
<reference evidence="1" key="1">
    <citation type="submission" date="2020-05" db="EMBL/GenBank/DDBJ databases">
        <authorList>
            <person name="Chiriac C."/>
            <person name="Salcher M."/>
            <person name="Ghai R."/>
            <person name="Kavagutti S V."/>
        </authorList>
    </citation>
    <scope>NUCLEOTIDE SEQUENCE</scope>
</reference>
<organism evidence="1">
    <name type="scientific">freshwater metagenome</name>
    <dbReference type="NCBI Taxonomy" id="449393"/>
    <lineage>
        <taxon>unclassified sequences</taxon>
        <taxon>metagenomes</taxon>
        <taxon>ecological metagenomes</taxon>
    </lineage>
</organism>